<keyword evidence="1" id="KW-0378">Hydrolase</keyword>
<dbReference type="SMART" id="SM00646">
    <property type="entry name" value="Ami_3"/>
    <property type="match status" value="1"/>
</dbReference>
<dbReference type="InterPro" id="IPR050695">
    <property type="entry name" value="N-acetylmuramoyl_amidase_3"/>
</dbReference>
<name>A0AAW9QWR2_9CHRO</name>
<accession>A0AAW9QWR2</accession>
<feature type="domain" description="MurNAc-LAA" evidence="3">
    <location>
        <begin position="519"/>
        <end position="627"/>
    </location>
</feature>
<dbReference type="InterPro" id="IPR002508">
    <property type="entry name" value="MurNAc-LAA_cat"/>
</dbReference>
<dbReference type="Gene3D" id="2.60.40.3500">
    <property type="match status" value="1"/>
</dbReference>
<keyword evidence="5" id="KW-1185">Reference proteome</keyword>
<evidence type="ECO:0000256" key="2">
    <source>
        <dbReference type="SAM" id="MobiDB-lite"/>
    </source>
</evidence>
<evidence type="ECO:0000256" key="1">
    <source>
        <dbReference type="ARBA" id="ARBA00022801"/>
    </source>
</evidence>
<dbReference type="GO" id="GO:0008745">
    <property type="term" value="F:N-acetylmuramoyl-L-alanine amidase activity"/>
    <property type="evidence" value="ECO:0007669"/>
    <property type="project" value="InterPro"/>
</dbReference>
<feature type="compositionally biased region" description="Basic and acidic residues" evidence="2">
    <location>
        <begin position="147"/>
        <end position="157"/>
    </location>
</feature>
<proteinExistence type="predicted"/>
<evidence type="ECO:0000313" key="5">
    <source>
        <dbReference type="Proteomes" id="UP001328733"/>
    </source>
</evidence>
<dbReference type="AlphaFoldDB" id="A0AAW9QWR2"/>
<feature type="compositionally biased region" description="Basic and acidic residues" evidence="2">
    <location>
        <begin position="289"/>
        <end position="298"/>
    </location>
</feature>
<dbReference type="Proteomes" id="UP001328733">
    <property type="component" value="Unassembled WGS sequence"/>
</dbReference>
<feature type="compositionally biased region" description="Pro residues" evidence="2">
    <location>
        <begin position="134"/>
        <end position="146"/>
    </location>
</feature>
<dbReference type="PANTHER" id="PTHR30404:SF0">
    <property type="entry name" value="N-ACETYLMURAMOYL-L-ALANINE AMIDASE AMIC"/>
    <property type="match status" value="1"/>
</dbReference>
<dbReference type="CDD" id="cd02696">
    <property type="entry name" value="MurNAc-LAA"/>
    <property type="match status" value="1"/>
</dbReference>
<evidence type="ECO:0000313" key="4">
    <source>
        <dbReference type="EMBL" id="MEG3438571.1"/>
    </source>
</evidence>
<dbReference type="PANTHER" id="PTHR30404">
    <property type="entry name" value="N-ACETYLMURAMOYL-L-ALANINE AMIDASE"/>
    <property type="match status" value="1"/>
</dbReference>
<organism evidence="4 5">
    <name type="scientific">Pannus brasiliensis CCIBt3594</name>
    <dbReference type="NCBI Taxonomy" id="1427578"/>
    <lineage>
        <taxon>Bacteria</taxon>
        <taxon>Bacillati</taxon>
        <taxon>Cyanobacteriota</taxon>
        <taxon>Cyanophyceae</taxon>
        <taxon>Oscillatoriophycideae</taxon>
        <taxon>Chroococcales</taxon>
        <taxon>Microcystaceae</taxon>
        <taxon>Pannus</taxon>
    </lineage>
</organism>
<dbReference type="Pfam" id="PF11741">
    <property type="entry name" value="AMIN"/>
    <property type="match status" value="1"/>
</dbReference>
<dbReference type="EMBL" id="JBAFSM010000031">
    <property type="protein sequence ID" value="MEG3438571.1"/>
    <property type="molecule type" value="Genomic_DNA"/>
</dbReference>
<sequence>MRFSWLFLSALAWVLVTAPAMAGKLVFWRFDNSANRLVFTTDDRVQPRAQMITNPTRIVVDLPGIKLGQGNVNQPLGDKIRGLRIGQFDAETTRVVIELAPGYTVDPRAVKIRGISPTQWTIELPDPQAITESLPPPTPESSPPPDRQGRAPGDRLSPRPPSPPPTETATSNSEDFQITRNGLFVRLERNGDERSIRVRRARDGKQIEVELPGAILPNNLQGQTLPVNQYGVGDIQFTQTSNSARVALRVSSGSPDWQALYSRFGGLVLLPRGGLSSSDNLPSPTPTRAIDRPRDSARSETPAIVSSIEIDDRNDRLLIRADRSLQGSGQMTAGGVYEIRVENARLADSFRGPQLGRDSPIYQLRVRQEGADRVVVSVQTARGFQPGRLNGVGDRFLALELLSGGGISRGAPPTDPSIPIVLSVIPPPITSIPPRPVDRVPDAPTPSPPIARQRNGRILVVIDPGHGGKDPGAIGIGGLQEKDVILPISLEVSRILQQQGIDVRLTRDSDFFVTLQGRTDMANRIDADLFVSIHANSMGKGREEVSGLEVYYFGDRRLSDTIHRNIIRSVDIRDRGVRRARFYVLRTSNMPSTLVEVGFVTGAIDAANLQQSSYQRQMAAAIARGIVEYIQQNLR</sequence>
<dbReference type="InterPro" id="IPR021731">
    <property type="entry name" value="AMIN_dom"/>
</dbReference>
<dbReference type="RefSeq" id="WP_332866051.1">
    <property type="nucleotide sequence ID" value="NZ_JBAFSM010000031.1"/>
</dbReference>
<dbReference type="SUPFAM" id="SSF53187">
    <property type="entry name" value="Zn-dependent exopeptidases"/>
    <property type="match status" value="1"/>
</dbReference>
<dbReference type="Pfam" id="PF01520">
    <property type="entry name" value="Amidase_3"/>
    <property type="match status" value="1"/>
</dbReference>
<feature type="region of interest" description="Disordered" evidence="2">
    <location>
        <begin position="121"/>
        <end position="182"/>
    </location>
</feature>
<evidence type="ECO:0000259" key="3">
    <source>
        <dbReference type="SMART" id="SM00646"/>
    </source>
</evidence>
<comment type="caution">
    <text evidence="4">The sequence shown here is derived from an EMBL/GenBank/DDBJ whole genome shotgun (WGS) entry which is preliminary data.</text>
</comment>
<feature type="region of interest" description="Disordered" evidence="2">
    <location>
        <begin position="275"/>
        <end position="301"/>
    </location>
</feature>
<dbReference type="GO" id="GO:0030288">
    <property type="term" value="C:outer membrane-bounded periplasmic space"/>
    <property type="evidence" value="ECO:0007669"/>
    <property type="project" value="TreeGrafter"/>
</dbReference>
<feature type="compositionally biased region" description="Polar residues" evidence="2">
    <location>
        <begin position="167"/>
        <end position="180"/>
    </location>
</feature>
<reference evidence="4 5" key="1">
    <citation type="submission" date="2024-01" db="EMBL/GenBank/DDBJ databases">
        <title>Genomic insights into the taxonomy and metabolism of the cyanobacterium Pannus brasiliensis CCIBt3594.</title>
        <authorList>
            <person name="Machado M."/>
            <person name="Botero N.B."/>
            <person name="Andreote A.P.D."/>
            <person name="Feitosa A.M.T."/>
            <person name="Popin R."/>
            <person name="Sivonen K."/>
            <person name="Fiore M.F."/>
        </authorList>
    </citation>
    <scope>NUCLEOTIDE SEQUENCE [LARGE SCALE GENOMIC DNA]</scope>
    <source>
        <strain evidence="4 5">CCIBt3594</strain>
    </source>
</reference>
<gene>
    <name evidence="4" type="ORF">V0288_15675</name>
</gene>
<dbReference type="GO" id="GO:0009253">
    <property type="term" value="P:peptidoglycan catabolic process"/>
    <property type="evidence" value="ECO:0007669"/>
    <property type="project" value="InterPro"/>
</dbReference>
<protein>
    <submittedName>
        <fullName evidence="4">N-acetylmuramoyl-L-alanine amidase</fullName>
    </submittedName>
</protein>
<dbReference type="Gene3D" id="3.40.630.40">
    <property type="entry name" value="Zn-dependent exopeptidases"/>
    <property type="match status" value="1"/>
</dbReference>